<evidence type="ECO:0000256" key="7">
    <source>
        <dbReference type="ARBA" id="ARBA00023242"/>
    </source>
</evidence>
<evidence type="ECO:0000256" key="2">
    <source>
        <dbReference type="ARBA" id="ARBA00008033"/>
    </source>
</evidence>
<evidence type="ECO:0000256" key="3">
    <source>
        <dbReference type="ARBA" id="ARBA00013428"/>
    </source>
</evidence>
<evidence type="ECO:0000313" key="14">
    <source>
        <dbReference type="Proteomes" id="UP001629113"/>
    </source>
</evidence>
<evidence type="ECO:0000313" key="13">
    <source>
        <dbReference type="EMBL" id="KAL3422122.1"/>
    </source>
</evidence>
<dbReference type="CDD" id="cd12320">
    <property type="entry name" value="RRM6_RBM19_RRM5_MRD1"/>
    <property type="match status" value="1"/>
</dbReference>
<accession>A0ABR4PG97</accession>
<evidence type="ECO:0000256" key="8">
    <source>
        <dbReference type="ARBA" id="ARBA00023274"/>
    </source>
</evidence>
<feature type="domain" description="RRM" evidence="12">
    <location>
        <begin position="600"/>
        <end position="683"/>
    </location>
</feature>
<evidence type="ECO:0000256" key="1">
    <source>
        <dbReference type="ARBA" id="ARBA00004123"/>
    </source>
</evidence>
<dbReference type="InterPro" id="IPR012677">
    <property type="entry name" value="Nucleotide-bd_a/b_plait_sf"/>
</dbReference>
<keyword evidence="6 9" id="KW-0694">RNA-binding</keyword>
<dbReference type="PANTHER" id="PTHR48039:SF5">
    <property type="entry name" value="RNA-BINDING PROTEIN 28"/>
    <property type="match status" value="1"/>
</dbReference>
<dbReference type="InterPro" id="IPR035979">
    <property type="entry name" value="RBD_domain_sf"/>
</dbReference>
<name>A0ABR4PG97_9HELO</name>
<dbReference type="EMBL" id="JBFCZG010000005">
    <property type="protein sequence ID" value="KAL3422122.1"/>
    <property type="molecule type" value="Genomic_DNA"/>
</dbReference>
<feature type="domain" description="RRM" evidence="12">
    <location>
        <begin position="484"/>
        <end position="556"/>
    </location>
</feature>
<sequence length="828" mass="91872">MESSRIFVKGLPPNISEDEFKKHFGAKQAITDAKLIPNRRIGYVGYKTPEDAAKAVKYFNRTFIRMSKIGVEVARPISDTSLHTSRKAQREQVREASKQNQIRKEAEAVSKAILNAGTKRKRSDVDEADPKLQEFLDVMQPASKNKTWGTQGVDDSMNEPPTKMQAIEVPEGESDGEYEVVPKKSKQKTPPPTLPASTSAVSQATSLPVVAPPQAENDEVMVDMPDATDDDWLRSRTNRLLDLMDPADISAGLVPTDQSITQENTNAGLAEANVEMVSEEVDPPEDEVEDTDHVMEAIQASGRLFVRNLPYSASEDELRKHFEPYGSLEEVHLPVDAAGTSKGFLLVQYIDPSAAYEAYHNLDGEPFQGRLLHILPAAAKRENKLDDFAISKLPLKKQKQIKKKAEASSTSFNWNSLYMNQDAVNSAIADRLGVSKSELLDPTSADAGVKQAIAETSVIQETKSYFKNNGVDLEAFKKRERGDTTILVKNFPYGMTLEELRKTFEEFGQVLRVLMPPTGTIAIVEFAQPTHARAAFASLAYRRMKDSVLFLEKAPKDLFTSVSVNTTVVPSTTSGSQSTDQKLSTSDLLERDIAESADTSTLFVRNLNFITTSDRLTELFKPLDGFMSARVNTKTDPKKPGQILSMGFGFIEFKSKAQAQAALKAMDGYKLDDHNLLIKASHRGVDAAEVRRKDDKAKKQAGKRTKIIIKNLPFEATKKDIRTLFSTYGQLRSVRVPKKFDNSTRGFAFADFISAREAENALEALKDTHLLGRRLVIEFATEDALDAEEEIEKMQKKMGSQVNKVALQKLTGGGRKKFNIEGNEADEE</sequence>
<dbReference type="CDD" id="cd12565">
    <property type="entry name" value="RRM1_MRD1"/>
    <property type="match status" value="1"/>
</dbReference>
<evidence type="ECO:0000256" key="4">
    <source>
        <dbReference type="ARBA" id="ARBA00022552"/>
    </source>
</evidence>
<evidence type="ECO:0000256" key="6">
    <source>
        <dbReference type="ARBA" id="ARBA00022884"/>
    </source>
</evidence>
<proteinExistence type="inferred from homology"/>
<keyword evidence="7" id="KW-0539">Nucleus</keyword>
<feature type="domain" description="RRM" evidence="12">
    <location>
        <begin position="302"/>
        <end position="379"/>
    </location>
</feature>
<keyword evidence="4" id="KW-0698">rRNA processing</keyword>
<dbReference type="Pfam" id="PF00076">
    <property type="entry name" value="RRM_1"/>
    <property type="match status" value="5"/>
</dbReference>
<feature type="region of interest" description="Disordered" evidence="11">
    <location>
        <begin position="167"/>
        <end position="206"/>
    </location>
</feature>
<keyword evidence="8" id="KW-0687">Ribonucleoprotein</keyword>
<feature type="domain" description="RRM" evidence="12">
    <location>
        <begin position="705"/>
        <end position="782"/>
    </location>
</feature>
<comment type="caution">
    <text evidence="13">The sequence shown here is derived from an EMBL/GenBank/DDBJ whole genome shotgun (WGS) entry which is preliminary data.</text>
</comment>
<evidence type="ECO:0000256" key="5">
    <source>
        <dbReference type="ARBA" id="ARBA00022737"/>
    </source>
</evidence>
<evidence type="ECO:0000256" key="10">
    <source>
        <dbReference type="SAM" id="Coils"/>
    </source>
</evidence>
<organism evidence="13 14">
    <name type="scientific">Phlyctema vagabunda</name>
    <dbReference type="NCBI Taxonomy" id="108571"/>
    <lineage>
        <taxon>Eukaryota</taxon>
        <taxon>Fungi</taxon>
        <taxon>Dikarya</taxon>
        <taxon>Ascomycota</taxon>
        <taxon>Pezizomycotina</taxon>
        <taxon>Leotiomycetes</taxon>
        <taxon>Helotiales</taxon>
        <taxon>Dermateaceae</taxon>
        <taxon>Phlyctema</taxon>
    </lineage>
</organism>
<feature type="coiled-coil region" evidence="10">
    <location>
        <begin position="777"/>
        <end position="804"/>
    </location>
</feature>
<reference evidence="13 14" key="1">
    <citation type="submission" date="2024-06" db="EMBL/GenBank/DDBJ databases">
        <title>Complete genome of Phlyctema vagabunda strain 19-DSS-EL-015.</title>
        <authorList>
            <person name="Fiorenzani C."/>
        </authorList>
    </citation>
    <scope>NUCLEOTIDE SEQUENCE [LARGE SCALE GENOMIC DNA]</scope>
    <source>
        <strain evidence="13 14">19-DSS-EL-015</strain>
    </source>
</reference>
<dbReference type="SUPFAM" id="SSF54928">
    <property type="entry name" value="RNA-binding domain, RBD"/>
    <property type="match status" value="3"/>
</dbReference>
<dbReference type="Proteomes" id="UP001629113">
    <property type="component" value="Unassembled WGS sequence"/>
</dbReference>
<dbReference type="Gene3D" id="3.30.70.330">
    <property type="match status" value="5"/>
</dbReference>
<evidence type="ECO:0000256" key="11">
    <source>
        <dbReference type="SAM" id="MobiDB-lite"/>
    </source>
</evidence>
<feature type="domain" description="RRM" evidence="12">
    <location>
        <begin position="4"/>
        <end position="76"/>
    </location>
</feature>
<protein>
    <recommendedName>
        <fullName evidence="3">Multiple RNA-binding domain-containing protein 1</fullName>
    </recommendedName>
</protein>
<dbReference type="CDD" id="cd12568">
    <property type="entry name" value="RRM3_MRD1"/>
    <property type="match status" value="1"/>
</dbReference>
<dbReference type="PROSITE" id="PS50102">
    <property type="entry name" value="RRM"/>
    <property type="match status" value="5"/>
</dbReference>
<evidence type="ECO:0000259" key="12">
    <source>
        <dbReference type="PROSITE" id="PS50102"/>
    </source>
</evidence>
<keyword evidence="5" id="KW-0677">Repeat</keyword>
<dbReference type="PANTHER" id="PTHR48039">
    <property type="entry name" value="RNA-BINDING MOTIF PROTEIN 14B"/>
    <property type="match status" value="1"/>
</dbReference>
<dbReference type="InterPro" id="IPR000504">
    <property type="entry name" value="RRM_dom"/>
</dbReference>
<comment type="similarity">
    <text evidence="2">Belongs to the RRM MRD1 family.</text>
</comment>
<keyword evidence="14" id="KW-1185">Reference proteome</keyword>
<dbReference type="InterPro" id="IPR051945">
    <property type="entry name" value="RRM_MRD1_RNA_proc_ribogen"/>
</dbReference>
<dbReference type="InterPro" id="IPR034482">
    <property type="entry name" value="Mrd1_RRM3"/>
</dbReference>
<dbReference type="SMART" id="SM00360">
    <property type="entry name" value="RRM"/>
    <property type="match status" value="5"/>
</dbReference>
<gene>
    <name evidence="13" type="ORF">PVAG01_06278</name>
</gene>
<keyword evidence="10" id="KW-0175">Coiled coil</keyword>
<evidence type="ECO:0000256" key="9">
    <source>
        <dbReference type="PROSITE-ProRule" id="PRU00176"/>
    </source>
</evidence>
<comment type="subcellular location">
    <subcellularLocation>
        <location evidence="1">Nucleus</location>
    </subcellularLocation>
</comment>